<dbReference type="EMBL" id="PDUD01000093">
    <property type="protein sequence ID" value="PHN00609.1"/>
    <property type="molecule type" value="Genomic_DNA"/>
</dbReference>
<feature type="non-terminal residue" evidence="1">
    <location>
        <position position="402"/>
    </location>
</feature>
<dbReference type="AlphaFoldDB" id="A0A2D0MXH6"/>
<keyword evidence="2" id="KW-1185">Reference proteome</keyword>
<evidence type="ECO:0000313" key="2">
    <source>
        <dbReference type="Proteomes" id="UP000223913"/>
    </source>
</evidence>
<evidence type="ECO:0000313" key="1">
    <source>
        <dbReference type="EMBL" id="PHN00609.1"/>
    </source>
</evidence>
<evidence type="ECO:0008006" key="3">
    <source>
        <dbReference type="Google" id="ProtNLM"/>
    </source>
</evidence>
<name>A0A2D0MXH6_FLAN2</name>
<gene>
    <name evidence="1" type="ORF">CRP01_41385</name>
</gene>
<dbReference type="Pfam" id="PF06074">
    <property type="entry name" value="Portal_Mu"/>
    <property type="match status" value="1"/>
</dbReference>
<dbReference type="OrthoDB" id="9797300at2"/>
<sequence>MSMQKDRSGWNSFKRLFVVEKAETGMLSAAKPATETQEVKAGKKIQVDKITLLRSAPDIGRWRSALMVAESKTRPDRRMLYQVYNEIVIDAHLESVMSRIRLKCTNNPIRFYNVDGEEMEGDVNDMTKTIWFMDLVTLIIESKWWGHSLIQCNFLDKTFSPDTTQGIELIHRPNVRPEYGDVLPTQGDEKNAIPYRKPPYSNYLIEVGKPLDLGLLNVVAPNVLYKRYGVKDWAEFLEVYGMPIREIQYDPNIPGQRQEAESILEDQGSNAGIATPMGSTFNLHDTAKAGNSQAFDLNAKFHNGEISKAFLLQTMTTENGSSLSQAEVHQEAEKEAIMGYRLFVEMVLNFKLKPILERHGYQVGDGTFRYDDRRQLNKAQLADLVVKLATVTDIPMWWISET</sequence>
<comment type="caution">
    <text evidence="1">The sequence shown here is derived from an EMBL/GenBank/DDBJ whole genome shotgun (WGS) entry which is preliminary data.</text>
</comment>
<dbReference type="InterPro" id="IPR009279">
    <property type="entry name" value="Portal_Mu"/>
</dbReference>
<accession>A0A2D0MXH6</accession>
<organism evidence="1 2">
    <name type="scientific">Flavilitoribacter nigricans (strain ATCC 23147 / DSM 23189 / NBRC 102662 / NCIMB 1420 / SS-2)</name>
    <name type="common">Lewinella nigricans</name>
    <dbReference type="NCBI Taxonomy" id="1122177"/>
    <lineage>
        <taxon>Bacteria</taxon>
        <taxon>Pseudomonadati</taxon>
        <taxon>Bacteroidota</taxon>
        <taxon>Saprospiria</taxon>
        <taxon>Saprospirales</taxon>
        <taxon>Lewinellaceae</taxon>
        <taxon>Flavilitoribacter</taxon>
    </lineage>
</organism>
<dbReference type="Proteomes" id="UP000223913">
    <property type="component" value="Unassembled WGS sequence"/>
</dbReference>
<proteinExistence type="predicted"/>
<protein>
    <recommendedName>
        <fullName evidence="3">DUF935 family protein</fullName>
    </recommendedName>
</protein>
<dbReference type="RefSeq" id="WP_143473772.1">
    <property type="nucleotide sequence ID" value="NZ_PDUD01000093.1"/>
</dbReference>
<reference evidence="1 2" key="1">
    <citation type="submission" date="2017-10" db="EMBL/GenBank/DDBJ databases">
        <title>The draft genome sequence of Lewinella nigricans NBRC 102662.</title>
        <authorList>
            <person name="Wang K."/>
        </authorList>
    </citation>
    <scope>NUCLEOTIDE SEQUENCE [LARGE SCALE GENOMIC DNA]</scope>
    <source>
        <strain evidence="1 2">NBRC 102662</strain>
    </source>
</reference>